<keyword evidence="2" id="KW-1185">Reference proteome</keyword>
<dbReference type="KEGG" id="meti:DK427_18625"/>
<evidence type="ECO:0000313" key="1">
    <source>
        <dbReference type="EMBL" id="AWN37491.1"/>
    </source>
</evidence>
<protein>
    <submittedName>
        <fullName evidence="1">Uncharacterized protein</fullName>
    </submittedName>
</protein>
<evidence type="ECO:0000313" key="2">
    <source>
        <dbReference type="Proteomes" id="UP000246058"/>
    </source>
</evidence>
<name>A0A2U8VVZ9_9HYPH</name>
<gene>
    <name evidence="1" type="ORF">DK427_18625</name>
</gene>
<dbReference type="Proteomes" id="UP000246058">
    <property type="component" value="Chromosome"/>
</dbReference>
<organism evidence="1 2">
    <name type="scientific">Methylobacterium radiodurans</name>
    <dbReference type="NCBI Taxonomy" id="2202828"/>
    <lineage>
        <taxon>Bacteria</taxon>
        <taxon>Pseudomonadati</taxon>
        <taxon>Pseudomonadota</taxon>
        <taxon>Alphaproteobacteria</taxon>
        <taxon>Hyphomicrobiales</taxon>
        <taxon>Methylobacteriaceae</taxon>
        <taxon>Methylobacterium</taxon>
    </lineage>
</organism>
<dbReference type="EMBL" id="CP029551">
    <property type="protein sequence ID" value="AWN37491.1"/>
    <property type="molecule type" value="Genomic_DNA"/>
</dbReference>
<accession>A0A2U8VVZ9</accession>
<dbReference type="RefSeq" id="WP_109952566.1">
    <property type="nucleotide sequence ID" value="NZ_CP029551.1"/>
</dbReference>
<sequence length="75" mass="8209">MSAKGKKGKRHAYLVAVAQRRETARIYAVLAATEVEALAALGDHAAENVRLQVVGSLSRDMVRRLKLKPGELRLV</sequence>
<reference evidence="1 2" key="1">
    <citation type="submission" date="2018-05" db="EMBL/GenBank/DDBJ databases">
        <title>Complete Genome Sequence of Methylobacterium sp. 17Sr1-43.</title>
        <authorList>
            <person name="Srinivasan S."/>
        </authorList>
    </citation>
    <scope>NUCLEOTIDE SEQUENCE [LARGE SCALE GENOMIC DNA]</scope>
    <source>
        <strain evidence="1 2">17Sr1-43</strain>
    </source>
</reference>
<proteinExistence type="predicted"/>
<dbReference type="AlphaFoldDB" id="A0A2U8VVZ9"/>
<dbReference type="OrthoDB" id="8002388at2"/>